<name>A0ABW7ZEL8_9ACTN</name>
<gene>
    <name evidence="3" type="ORF">ACIBP4_03240</name>
</gene>
<keyword evidence="2" id="KW-0732">Signal</keyword>
<dbReference type="EMBL" id="JBITLE010000001">
    <property type="protein sequence ID" value="MFI7261310.1"/>
    <property type="molecule type" value="Genomic_DNA"/>
</dbReference>
<accession>A0ABW7ZEL8</accession>
<keyword evidence="4" id="KW-1185">Reference proteome</keyword>
<proteinExistence type="predicted"/>
<evidence type="ECO:0000313" key="3">
    <source>
        <dbReference type="EMBL" id="MFI7261310.1"/>
    </source>
</evidence>
<feature type="region of interest" description="Disordered" evidence="1">
    <location>
        <begin position="19"/>
        <end position="101"/>
    </location>
</feature>
<protein>
    <submittedName>
        <fullName evidence="3">Uncharacterized protein</fullName>
    </submittedName>
</protein>
<feature type="compositionally biased region" description="Low complexity" evidence="1">
    <location>
        <begin position="41"/>
        <end position="65"/>
    </location>
</feature>
<comment type="caution">
    <text evidence="3">The sequence shown here is derived from an EMBL/GenBank/DDBJ whole genome shotgun (WGS) entry which is preliminary data.</text>
</comment>
<dbReference type="RefSeq" id="WP_396768427.1">
    <property type="nucleotide sequence ID" value="NZ_JBITLA010000002.1"/>
</dbReference>
<dbReference type="Proteomes" id="UP001612812">
    <property type="component" value="Unassembled WGS sequence"/>
</dbReference>
<organism evidence="3 4">
    <name type="scientific">Micromonospora maritima</name>
    <dbReference type="NCBI Taxonomy" id="986711"/>
    <lineage>
        <taxon>Bacteria</taxon>
        <taxon>Bacillati</taxon>
        <taxon>Actinomycetota</taxon>
        <taxon>Actinomycetes</taxon>
        <taxon>Micromonosporales</taxon>
        <taxon>Micromonosporaceae</taxon>
        <taxon>Micromonospora</taxon>
    </lineage>
</organism>
<evidence type="ECO:0000256" key="1">
    <source>
        <dbReference type="SAM" id="MobiDB-lite"/>
    </source>
</evidence>
<feature type="chain" id="PRO_5046441761" evidence="2">
    <location>
        <begin position="23"/>
        <end position="160"/>
    </location>
</feature>
<evidence type="ECO:0000313" key="4">
    <source>
        <dbReference type="Proteomes" id="UP001612812"/>
    </source>
</evidence>
<dbReference type="PROSITE" id="PS51257">
    <property type="entry name" value="PROKAR_LIPOPROTEIN"/>
    <property type="match status" value="1"/>
</dbReference>
<reference evidence="3 4" key="1">
    <citation type="submission" date="2024-10" db="EMBL/GenBank/DDBJ databases">
        <title>The Natural Products Discovery Center: Release of the First 8490 Sequenced Strains for Exploring Actinobacteria Biosynthetic Diversity.</title>
        <authorList>
            <person name="Kalkreuter E."/>
            <person name="Kautsar S.A."/>
            <person name="Yang D."/>
            <person name="Bader C.D."/>
            <person name="Teijaro C.N."/>
            <person name="Fluegel L."/>
            <person name="Davis C.M."/>
            <person name="Simpson J.R."/>
            <person name="Lauterbach L."/>
            <person name="Steele A.D."/>
            <person name="Gui C."/>
            <person name="Meng S."/>
            <person name="Li G."/>
            <person name="Viehrig K."/>
            <person name="Ye F."/>
            <person name="Su P."/>
            <person name="Kiefer A.F."/>
            <person name="Nichols A."/>
            <person name="Cepeda A.J."/>
            <person name="Yan W."/>
            <person name="Fan B."/>
            <person name="Jiang Y."/>
            <person name="Adhikari A."/>
            <person name="Zheng C.-J."/>
            <person name="Schuster L."/>
            <person name="Cowan T.M."/>
            <person name="Smanski M.J."/>
            <person name="Chevrette M.G."/>
            <person name="De Carvalho L.P.S."/>
            <person name="Shen B."/>
        </authorList>
    </citation>
    <scope>NUCLEOTIDE SEQUENCE [LARGE SCALE GENOMIC DNA]</scope>
    <source>
        <strain evidence="3 4">NPDC049845</strain>
    </source>
</reference>
<evidence type="ECO:0000256" key="2">
    <source>
        <dbReference type="SAM" id="SignalP"/>
    </source>
</evidence>
<feature type="signal peptide" evidence="2">
    <location>
        <begin position="1"/>
        <end position="22"/>
    </location>
</feature>
<sequence>MTPRTALPAALAVALLTTAGCAGNGGPVPDDRRPSVPATPPTSAAPAAPSTPGADAPAASGAPADRPTPLSATELPTLRRPAGPPKKPTDNRPTGVVAGWITRGGPGPCYGLVDENGREYAVHGPDAGELREGDFVTLRLASRDRSVDCGPGVPMRIVGP</sequence>